<proteinExistence type="predicted"/>
<sequence length="180" mass="20442">TRGLISGSIALLMVTDLEFEPGDIDLYVPLSQEDTAIRLCIQELDFVQTESRDSLYDNSSSVKTVHWLENSSRRMNIIVVENENPAVAVFRFHSTVVMNFLCSRGLYCAYPSLTLYHLSIPNSGLMMSDAEVAQKCRDCFEKYRERGIRFERDPRTFPGHGIHACFVDAECTSTIRSTED</sequence>
<protein>
    <submittedName>
        <fullName evidence="1">Uncharacterized protein</fullName>
    </submittedName>
</protein>
<feature type="non-terminal residue" evidence="1">
    <location>
        <position position="1"/>
    </location>
</feature>
<comment type="caution">
    <text evidence="1">The sequence shown here is derived from an EMBL/GenBank/DDBJ whole genome shotgun (WGS) entry which is preliminary data.</text>
</comment>
<evidence type="ECO:0000313" key="1">
    <source>
        <dbReference type="EMBL" id="KAJ7709301.1"/>
    </source>
</evidence>
<feature type="non-terminal residue" evidence="1">
    <location>
        <position position="180"/>
    </location>
</feature>
<dbReference type="Proteomes" id="UP001215598">
    <property type="component" value="Unassembled WGS sequence"/>
</dbReference>
<dbReference type="AlphaFoldDB" id="A0AAD7H0P1"/>
<keyword evidence="2" id="KW-1185">Reference proteome</keyword>
<organism evidence="1 2">
    <name type="scientific">Mycena metata</name>
    <dbReference type="NCBI Taxonomy" id="1033252"/>
    <lineage>
        <taxon>Eukaryota</taxon>
        <taxon>Fungi</taxon>
        <taxon>Dikarya</taxon>
        <taxon>Basidiomycota</taxon>
        <taxon>Agaricomycotina</taxon>
        <taxon>Agaricomycetes</taxon>
        <taxon>Agaricomycetidae</taxon>
        <taxon>Agaricales</taxon>
        <taxon>Marasmiineae</taxon>
        <taxon>Mycenaceae</taxon>
        <taxon>Mycena</taxon>
    </lineage>
</organism>
<name>A0AAD7H0P1_9AGAR</name>
<accession>A0AAD7H0P1</accession>
<reference evidence="1" key="1">
    <citation type="submission" date="2023-03" db="EMBL/GenBank/DDBJ databases">
        <title>Massive genome expansion in bonnet fungi (Mycena s.s.) driven by repeated elements and novel gene families across ecological guilds.</title>
        <authorList>
            <consortium name="Lawrence Berkeley National Laboratory"/>
            <person name="Harder C.B."/>
            <person name="Miyauchi S."/>
            <person name="Viragh M."/>
            <person name="Kuo A."/>
            <person name="Thoen E."/>
            <person name="Andreopoulos B."/>
            <person name="Lu D."/>
            <person name="Skrede I."/>
            <person name="Drula E."/>
            <person name="Henrissat B."/>
            <person name="Morin E."/>
            <person name="Kohler A."/>
            <person name="Barry K."/>
            <person name="LaButti K."/>
            <person name="Morin E."/>
            <person name="Salamov A."/>
            <person name="Lipzen A."/>
            <person name="Mereny Z."/>
            <person name="Hegedus B."/>
            <person name="Baldrian P."/>
            <person name="Stursova M."/>
            <person name="Weitz H."/>
            <person name="Taylor A."/>
            <person name="Grigoriev I.V."/>
            <person name="Nagy L.G."/>
            <person name="Martin F."/>
            <person name="Kauserud H."/>
        </authorList>
    </citation>
    <scope>NUCLEOTIDE SEQUENCE</scope>
    <source>
        <strain evidence="1">CBHHK182m</strain>
    </source>
</reference>
<gene>
    <name evidence="1" type="ORF">B0H16DRAFT_1271026</name>
</gene>
<dbReference type="EMBL" id="JARKIB010000422">
    <property type="protein sequence ID" value="KAJ7709301.1"/>
    <property type="molecule type" value="Genomic_DNA"/>
</dbReference>
<evidence type="ECO:0000313" key="2">
    <source>
        <dbReference type="Proteomes" id="UP001215598"/>
    </source>
</evidence>